<feature type="region of interest" description="Disordered" evidence="1">
    <location>
        <begin position="354"/>
        <end position="413"/>
    </location>
</feature>
<keyword evidence="2" id="KW-0812">Transmembrane</keyword>
<gene>
    <name evidence="3" type="ORF">P691DRAFT_758801</name>
</gene>
<feature type="compositionally biased region" description="Pro residues" evidence="1">
    <location>
        <begin position="72"/>
        <end position="85"/>
    </location>
</feature>
<feature type="compositionally biased region" description="Low complexity" evidence="1">
    <location>
        <begin position="159"/>
        <end position="173"/>
    </location>
</feature>
<evidence type="ECO:0000313" key="3">
    <source>
        <dbReference type="EMBL" id="KAF9449702.1"/>
    </source>
</evidence>
<reference evidence="3" key="1">
    <citation type="submission" date="2020-11" db="EMBL/GenBank/DDBJ databases">
        <authorList>
            <consortium name="DOE Joint Genome Institute"/>
            <person name="Ahrendt S."/>
            <person name="Riley R."/>
            <person name="Andreopoulos W."/>
            <person name="Labutti K."/>
            <person name="Pangilinan J."/>
            <person name="Ruiz-Duenas F.J."/>
            <person name="Barrasa J.M."/>
            <person name="Sanchez-Garcia M."/>
            <person name="Camarero S."/>
            <person name="Miyauchi S."/>
            <person name="Serrano A."/>
            <person name="Linde D."/>
            <person name="Babiker R."/>
            <person name="Drula E."/>
            <person name="Ayuso-Fernandez I."/>
            <person name="Pacheco R."/>
            <person name="Padilla G."/>
            <person name="Ferreira P."/>
            <person name="Barriuso J."/>
            <person name="Kellner H."/>
            <person name="Castanera R."/>
            <person name="Alfaro M."/>
            <person name="Ramirez L."/>
            <person name="Pisabarro A.G."/>
            <person name="Kuo A."/>
            <person name="Tritt A."/>
            <person name="Lipzen A."/>
            <person name="He G."/>
            <person name="Yan M."/>
            <person name="Ng V."/>
            <person name="Cullen D."/>
            <person name="Martin F."/>
            <person name="Rosso M.-N."/>
            <person name="Henrissat B."/>
            <person name="Hibbett D."/>
            <person name="Martinez A.T."/>
            <person name="Grigoriev I.V."/>
        </authorList>
    </citation>
    <scope>NUCLEOTIDE SEQUENCE</scope>
    <source>
        <strain evidence="3">MF-IS2</strain>
    </source>
</reference>
<keyword evidence="4" id="KW-1185">Reference proteome</keyword>
<protein>
    <submittedName>
        <fullName evidence="3">Uncharacterized protein</fullName>
    </submittedName>
</protein>
<keyword evidence="2" id="KW-1133">Transmembrane helix</keyword>
<dbReference type="Proteomes" id="UP000807342">
    <property type="component" value="Unassembled WGS sequence"/>
</dbReference>
<evidence type="ECO:0000256" key="2">
    <source>
        <dbReference type="SAM" id="Phobius"/>
    </source>
</evidence>
<keyword evidence="2" id="KW-0472">Membrane</keyword>
<feature type="transmembrane region" description="Helical" evidence="2">
    <location>
        <begin position="25"/>
        <end position="47"/>
    </location>
</feature>
<name>A0A9P5XE37_9AGAR</name>
<feature type="compositionally biased region" description="Basic and acidic residues" evidence="1">
    <location>
        <begin position="236"/>
        <end position="247"/>
    </location>
</feature>
<feature type="compositionally biased region" description="Polar residues" evidence="1">
    <location>
        <begin position="224"/>
        <end position="234"/>
    </location>
</feature>
<comment type="caution">
    <text evidence="3">The sequence shown here is derived from an EMBL/GenBank/DDBJ whole genome shotgun (WGS) entry which is preliminary data.</text>
</comment>
<organism evidence="3 4">
    <name type="scientific">Macrolepiota fuliginosa MF-IS2</name>
    <dbReference type="NCBI Taxonomy" id="1400762"/>
    <lineage>
        <taxon>Eukaryota</taxon>
        <taxon>Fungi</taxon>
        <taxon>Dikarya</taxon>
        <taxon>Basidiomycota</taxon>
        <taxon>Agaricomycotina</taxon>
        <taxon>Agaricomycetes</taxon>
        <taxon>Agaricomycetidae</taxon>
        <taxon>Agaricales</taxon>
        <taxon>Agaricineae</taxon>
        <taxon>Agaricaceae</taxon>
        <taxon>Macrolepiota</taxon>
    </lineage>
</organism>
<evidence type="ECO:0000313" key="4">
    <source>
        <dbReference type="Proteomes" id="UP000807342"/>
    </source>
</evidence>
<dbReference type="AlphaFoldDB" id="A0A9P5XE37"/>
<evidence type="ECO:0000256" key="1">
    <source>
        <dbReference type="SAM" id="MobiDB-lite"/>
    </source>
</evidence>
<feature type="region of interest" description="Disordered" evidence="1">
    <location>
        <begin position="66"/>
        <end position="85"/>
    </location>
</feature>
<sequence length="413" mass="45685">MTFMWRSQVNPPSDFVYSVTPLAELVFRILICIVLCIGLVVGILILVTFRRRLGNRADASWGQDIEASVHHPSPPPLPIPEYPSPPRRPTPLPVFEIPYQDIPWRTQRMERAPPPRPRYPVYDRAQRAPTAPPQRSWYRSASPTSPLPPHIGPMRDFSRASSPSSPLSRRTSSVQLEEALAPSPRSPVYPTEDVTPSAPGAWKSSRDLDPWYEEGAPPDHPSPWITSISSSVQEPKTGHETQHHNQPDDTDVFIALGRPSNIIYDATGMGMGSRQIDPSDTALALYHDFPSSVLQSPSLTPQSRLLPSPPPPLPQIASTQIYRRQDYHFPQEEASVMRVLPSEGSIILEDRSILHPPPMQHDASEEGNPSAPPLWHADIEPATGSTNSGTAGDVGFPEVFPPLATMQLDLEDS</sequence>
<feature type="region of interest" description="Disordered" evidence="1">
    <location>
        <begin position="106"/>
        <end position="249"/>
    </location>
</feature>
<accession>A0A9P5XE37</accession>
<proteinExistence type="predicted"/>
<dbReference type="EMBL" id="MU151122">
    <property type="protein sequence ID" value="KAF9449702.1"/>
    <property type="molecule type" value="Genomic_DNA"/>
</dbReference>